<dbReference type="Gene3D" id="2.60.40.1910">
    <property type="match status" value="1"/>
</dbReference>
<dbReference type="Pfam" id="PF17900">
    <property type="entry name" value="Peptidase_M1_N"/>
    <property type="match status" value="1"/>
</dbReference>
<dbReference type="InterPro" id="IPR042097">
    <property type="entry name" value="Aminopeptidase_N-like_N_sf"/>
</dbReference>
<feature type="binding site" evidence="8">
    <location>
        <position position="566"/>
    </location>
    <ligand>
        <name>Zn(2+)</name>
        <dbReference type="ChEBI" id="CHEBI:29105"/>
        <note>catalytic</note>
    </ligand>
</feature>
<evidence type="ECO:0000313" key="16">
    <source>
        <dbReference type="Proteomes" id="UP000008549"/>
    </source>
</evidence>
<keyword evidence="11" id="KW-0812">Transmembrane</keyword>
<feature type="domain" description="ERAP1-like C-terminal" evidence="13">
    <location>
        <begin position="810"/>
        <end position="1107"/>
    </location>
</feature>
<keyword evidence="11" id="KW-1133">Transmembrane helix</keyword>
<dbReference type="OMA" id="YLCVEEI"/>
<sequence>MQSSPPPPPTSSAAKMLYEEGETHDGLSELPVAFGWQEVVLGTVIMQSFQLPISAIWTPSNQYRQRSSHRRARICVAITFALLMFGLGVSVGAFLHAMLYPDGSSPIIKIPSFLRSSGSGYETDNSTLISLNDVGSSVELDDTTVLSAENEDDEEEEKESESKSKEEEEDEEKEEEVEEKPKKRKKGRSEEKNKKKRRGKNEKIEKDQGLSNEEDEKEEIEDDGEEEVVTKNEDEVEDEEEEPRNEETFVKANKECTNITWYSSRLPQTSEPIEYDLTLHPNLTTGEVQSEVIIRILIKTETKLLILNAENLEMVSYDVTKKGVKLKADFVKCAVMTQWAWKFVKRLHKGDHIVLKIKYTSQMKSDLQGLYFSTHIGANGKKTKSAATQFEPTFARKMLPCFDEPNFKATFQVSIIRNSHHIARSNMNLLLSKEYKNGLIKDEFEKSVKMSTYLLAVAVLDGYSYIKRLTRNTTKPIEVRLYAPEDMLVGQADFGLDTTIRALEFFEHYFNISYPLDKIDLLALDDFSEGAMENWGLVTFRDSALLFNERKASVVAKEHIALIICHEIAHQWFGNLVTMDWWNEVFLNEGFANYMEYKCVDELFPDWSIVSMSRFYAENLAFSQEPDGFLSSRAIESDDDDSLLNLFDAINYHKAAAIIHMIAEMAGQKNFQSALIEYLNKYAYDNAIGVDLWKIVEKHANLQGTVSIPNLAKAYTTQVGYPLVTVERIEDGILVHNQSRFLFAEGDKAEEKRGDWRWPIPISYRASDEKKKKLHWIQPNDHNGIFVFFLLSIFTVHCFSVTWETPSNDWLLLNTGGVGYFKVLYDTDTYDRLIKTLATNHSAISPIDRSMILVDSYDLSKTSLLNISVYFDILEYVEKETDKMTWSIVSKQLRTIESLIEESDYLDIFQDFQRSIIMRLYDSLDWDEQGTTPNQKRLQVDIFGVACRLRIKDCTKQAYQRYLKWVSSGVRNPEHHMIALVEGVKQGGSTAWERIWKAYKSATSPSEKNNIIGALTSTKDVTLINRILKYCLDGKIKPNLIPRVFSYFALNQNTRNTVWKYFKNHFSEFHVILGKGSLMASCVKCLAEPLSTENELEELKGFLKSQKFEEDGQIKMEMTYEQIELNIQWRKLNEAQLGKWISRWDERRRTLYRRKRHRQNHHHHHRHLVSAF</sequence>
<keyword evidence="6" id="KW-0482">Metalloprotease</keyword>
<evidence type="ECO:0000256" key="5">
    <source>
        <dbReference type="ARBA" id="ARBA00022833"/>
    </source>
</evidence>
<dbReference type="eggNOG" id="KOG1046">
    <property type="taxonomic scope" value="Eukaryota"/>
</dbReference>
<feature type="transmembrane region" description="Helical" evidence="11">
    <location>
        <begin position="74"/>
        <end position="99"/>
    </location>
</feature>
<evidence type="ECO:0000256" key="10">
    <source>
        <dbReference type="SAM" id="MobiDB-lite"/>
    </source>
</evidence>
<dbReference type="Gene3D" id="1.25.50.20">
    <property type="match status" value="1"/>
</dbReference>
<dbReference type="GO" id="GO:0008270">
    <property type="term" value="F:zinc ion binding"/>
    <property type="evidence" value="ECO:0007669"/>
    <property type="project" value="InterPro"/>
</dbReference>
<evidence type="ECO:0000256" key="11">
    <source>
        <dbReference type="SAM" id="Phobius"/>
    </source>
</evidence>
<name>A8X799_CAEBR</name>
<dbReference type="HOGENOM" id="CLU_003705_1_0_1"/>
<organism evidence="15 16">
    <name type="scientific">Caenorhabditis briggsae</name>
    <dbReference type="NCBI Taxonomy" id="6238"/>
    <lineage>
        <taxon>Eukaryota</taxon>
        <taxon>Metazoa</taxon>
        <taxon>Ecdysozoa</taxon>
        <taxon>Nematoda</taxon>
        <taxon>Chromadorea</taxon>
        <taxon>Rhabditida</taxon>
        <taxon>Rhabditina</taxon>
        <taxon>Rhabditomorpha</taxon>
        <taxon>Rhabditoidea</taxon>
        <taxon>Rhabditidae</taxon>
        <taxon>Peloderinae</taxon>
        <taxon>Caenorhabditis</taxon>
    </lineage>
</organism>
<dbReference type="InterPro" id="IPR050344">
    <property type="entry name" value="Peptidase_M1_aminopeptidases"/>
</dbReference>
<keyword evidence="16" id="KW-1185">Reference proteome</keyword>
<keyword evidence="11" id="KW-0472">Membrane</keyword>
<dbReference type="EMBL" id="HE601079">
    <property type="protein sequence ID" value="CAP28510.2"/>
    <property type="molecule type" value="Genomic_DNA"/>
</dbReference>
<dbReference type="SUPFAM" id="SSF63737">
    <property type="entry name" value="Leukotriene A4 hydrolase N-terminal domain"/>
    <property type="match status" value="1"/>
</dbReference>
<dbReference type="InterPro" id="IPR034016">
    <property type="entry name" value="M1_APN-typ"/>
</dbReference>
<feature type="domain" description="Aminopeptidase N-like N-terminal" evidence="14">
    <location>
        <begin position="272"/>
        <end position="454"/>
    </location>
</feature>
<feature type="compositionally biased region" description="Acidic residues" evidence="10">
    <location>
        <begin position="167"/>
        <end position="178"/>
    </location>
</feature>
<dbReference type="InterPro" id="IPR045357">
    <property type="entry name" value="Aminopeptidase_N-like_N"/>
</dbReference>
<comment type="cofactor">
    <cofactor evidence="8">
        <name>Zn(2+)</name>
        <dbReference type="ChEBI" id="CHEBI:29105"/>
    </cofactor>
    <text evidence="8">Binds 1 zinc ion per subunit.</text>
</comment>
<comment type="similarity">
    <text evidence="1">Belongs to the peptidase M1 family.</text>
</comment>
<evidence type="ECO:0000259" key="14">
    <source>
        <dbReference type="Pfam" id="PF17900"/>
    </source>
</evidence>
<evidence type="ECO:0000256" key="4">
    <source>
        <dbReference type="ARBA" id="ARBA00022801"/>
    </source>
</evidence>
<dbReference type="FunFam" id="2.60.40.1910:FF:000025">
    <property type="entry name" value="Protein CBG08739"/>
    <property type="match status" value="1"/>
</dbReference>
<dbReference type="PANTHER" id="PTHR11533:SF299">
    <property type="entry name" value="AMINOPEPTIDASE"/>
    <property type="match status" value="1"/>
</dbReference>
<evidence type="ECO:0000256" key="3">
    <source>
        <dbReference type="ARBA" id="ARBA00022723"/>
    </source>
</evidence>
<evidence type="ECO:0000256" key="2">
    <source>
        <dbReference type="ARBA" id="ARBA00022670"/>
    </source>
</evidence>
<dbReference type="FunCoup" id="A8X799">
    <property type="interactions" value="1188"/>
</dbReference>
<feature type="compositionally biased region" description="Acidic residues" evidence="10">
    <location>
        <begin position="212"/>
        <end position="227"/>
    </location>
</feature>
<dbReference type="FunFam" id="2.60.40.1730:FF:000051">
    <property type="entry name" value="Aminopeptidase"/>
    <property type="match status" value="1"/>
</dbReference>
<feature type="active site" description="Proton acceptor" evidence="7">
    <location>
        <position position="567"/>
    </location>
</feature>
<feature type="region of interest" description="Disordered" evidence="10">
    <location>
        <begin position="145"/>
        <end position="248"/>
    </location>
</feature>
<keyword evidence="3 8" id="KW-0479">Metal-binding</keyword>
<protein>
    <submittedName>
        <fullName evidence="15">Protein CBG08739</fullName>
    </submittedName>
</protein>
<dbReference type="Pfam" id="PF11838">
    <property type="entry name" value="ERAP1_C"/>
    <property type="match status" value="1"/>
</dbReference>
<dbReference type="SUPFAM" id="SSF55486">
    <property type="entry name" value="Metalloproteases ('zincins'), catalytic domain"/>
    <property type="match status" value="1"/>
</dbReference>
<keyword evidence="5 8" id="KW-0862">Zinc</keyword>
<dbReference type="GeneID" id="8582616"/>
<dbReference type="InterPro" id="IPR024571">
    <property type="entry name" value="ERAP1-like_C_dom"/>
</dbReference>
<dbReference type="WormBase" id="CBG08739a">
    <property type="protein sequence ID" value="CBP39670"/>
    <property type="gene ID" value="WBGene00030477"/>
</dbReference>
<dbReference type="FunFam" id="1.25.50.20:FF:000025">
    <property type="entry name" value="Protein CBG08739"/>
    <property type="match status" value="1"/>
</dbReference>
<keyword evidence="4" id="KW-0378">Hydrolase</keyword>
<proteinExistence type="inferred from homology"/>
<evidence type="ECO:0000256" key="6">
    <source>
        <dbReference type="ARBA" id="ARBA00023049"/>
    </source>
</evidence>
<dbReference type="KEGG" id="cbr:CBG_08739"/>
<dbReference type="InterPro" id="IPR001930">
    <property type="entry name" value="Peptidase_M1"/>
</dbReference>
<dbReference type="AlphaFoldDB" id="A8X799"/>
<feature type="binding site" evidence="8">
    <location>
        <position position="589"/>
    </location>
    <ligand>
        <name>Zn(2+)</name>
        <dbReference type="ChEBI" id="CHEBI:29105"/>
        <note>catalytic</note>
    </ligand>
</feature>
<gene>
    <name evidence="15 17" type="ORF">CBG08739</name>
    <name evidence="15" type="ORF">CBG_08739</name>
</gene>
<dbReference type="CTD" id="8582616"/>
<dbReference type="CDD" id="cd09601">
    <property type="entry name" value="M1_APN-Q_like"/>
    <property type="match status" value="1"/>
</dbReference>
<feature type="compositionally biased region" description="Acidic residues" evidence="10">
    <location>
        <begin position="149"/>
        <end position="159"/>
    </location>
</feature>
<feature type="binding site" evidence="8">
    <location>
        <position position="570"/>
    </location>
    <ligand>
        <name>Zn(2+)</name>
        <dbReference type="ChEBI" id="CHEBI:29105"/>
        <note>catalytic</note>
    </ligand>
</feature>
<feature type="site" description="Transition state stabilizer" evidence="9">
    <location>
        <position position="652"/>
    </location>
</feature>
<dbReference type="InParanoid" id="A8X799"/>
<dbReference type="PANTHER" id="PTHR11533">
    <property type="entry name" value="PROTEASE M1 ZINC METALLOPROTEASE"/>
    <property type="match status" value="1"/>
</dbReference>
<evidence type="ECO:0000313" key="15">
    <source>
        <dbReference type="EMBL" id="CAP28510.2"/>
    </source>
</evidence>
<dbReference type="RefSeq" id="XP_045093838.1">
    <property type="nucleotide sequence ID" value="XM_045241625.1"/>
</dbReference>
<feature type="domain" description="Peptidase M1 membrane alanine aminopeptidase" evidence="12">
    <location>
        <begin position="494"/>
        <end position="701"/>
    </location>
</feature>
<evidence type="ECO:0000256" key="1">
    <source>
        <dbReference type="ARBA" id="ARBA00010136"/>
    </source>
</evidence>
<evidence type="ECO:0000259" key="13">
    <source>
        <dbReference type="Pfam" id="PF11838"/>
    </source>
</evidence>
<accession>A8X799</accession>
<dbReference type="FunFam" id="1.10.390.10:FF:000038">
    <property type="entry name" value="Aminopeptidase"/>
    <property type="match status" value="1"/>
</dbReference>
<reference evidence="15 16" key="1">
    <citation type="journal article" date="2003" name="PLoS Biol.">
        <title>The genome sequence of Caenorhabditis briggsae: a platform for comparative genomics.</title>
        <authorList>
            <person name="Stein L.D."/>
            <person name="Bao Z."/>
            <person name="Blasiar D."/>
            <person name="Blumenthal T."/>
            <person name="Brent M.R."/>
            <person name="Chen N."/>
            <person name="Chinwalla A."/>
            <person name="Clarke L."/>
            <person name="Clee C."/>
            <person name="Coghlan A."/>
            <person name="Coulson A."/>
            <person name="D'Eustachio P."/>
            <person name="Fitch D.H."/>
            <person name="Fulton L.A."/>
            <person name="Fulton R.E."/>
            <person name="Griffiths-Jones S."/>
            <person name="Harris T.W."/>
            <person name="Hillier L.W."/>
            <person name="Kamath R."/>
            <person name="Kuwabara P.E."/>
            <person name="Mardis E.R."/>
            <person name="Marra M.A."/>
            <person name="Miner T.L."/>
            <person name="Minx P."/>
            <person name="Mullikin J.C."/>
            <person name="Plumb R.W."/>
            <person name="Rogers J."/>
            <person name="Schein J.E."/>
            <person name="Sohrmann M."/>
            <person name="Spieth J."/>
            <person name="Stajich J.E."/>
            <person name="Wei C."/>
            <person name="Willey D."/>
            <person name="Wilson R.K."/>
            <person name="Durbin R."/>
            <person name="Waterston R.H."/>
        </authorList>
    </citation>
    <scope>NUCLEOTIDE SEQUENCE [LARGE SCALE GENOMIC DNA]</scope>
    <source>
        <strain evidence="15 16">AF16</strain>
    </source>
</reference>
<dbReference type="GO" id="GO:0070006">
    <property type="term" value="F:metalloaminopeptidase activity"/>
    <property type="evidence" value="ECO:0000318"/>
    <property type="project" value="GO_Central"/>
</dbReference>
<dbReference type="InterPro" id="IPR014782">
    <property type="entry name" value="Peptidase_M1_dom"/>
</dbReference>
<evidence type="ECO:0000256" key="9">
    <source>
        <dbReference type="PIRSR" id="PIRSR634016-4"/>
    </source>
</evidence>
<dbReference type="Gene3D" id="2.60.40.1730">
    <property type="entry name" value="tricorn interacting facor f3 domain"/>
    <property type="match status" value="1"/>
</dbReference>
<dbReference type="PRINTS" id="PR00756">
    <property type="entry name" value="ALADIPTASE"/>
</dbReference>
<dbReference type="STRING" id="6238.A8X799"/>
<evidence type="ECO:0000259" key="12">
    <source>
        <dbReference type="Pfam" id="PF01433"/>
    </source>
</evidence>
<dbReference type="Proteomes" id="UP000008549">
    <property type="component" value="Unassembled WGS sequence"/>
</dbReference>
<keyword evidence="2" id="KW-0645">Protease</keyword>
<dbReference type="Gene3D" id="1.10.390.10">
    <property type="entry name" value="Neutral Protease Domain 2"/>
    <property type="match status" value="1"/>
</dbReference>
<dbReference type="MEROPS" id="M01.A15"/>
<dbReference type="GO" id="GO:0006508">
    <property type="term" value="P:proteolysis"/>
    <property type="evidence" value="ECO:0000318"/>
    <property type="project" value="GO_Central"/>
</dbReference>
<evidence type="ECO:0000313" key="17">
    <source>
        <dbReference type="WormBase" id="CBG08739a"/>
    </source>
</evidence>
<evidence type="ECO:0000256" key="7">
    <source>
        <dbReference type="PIRSR" id="PIRSR634016-1"/>
    </source>
</evidence>
<dbReference type="GO" id="GO:0043171">
    <property type="term" value="P:peptide catabolic process"/>
    <property type="evidence" value="ECO:0000318"/>
    <property type="project" value="GO_Central"/>
</dbReference>
<reference evidence="15 16" key="2">
    <citation type="journal article" date="2011" name="PLoS Genet.">
        <title>Caenorhabditis briggsae recombinant inbred line genotypes reveal inter-strain incompatibility and the evolution of recombination.</title>
        <authorList>
            <person name="Ross J.A."/>
            <person name="Koboldt D.C."/>
            <person name="Staisch J.E."/>
            <person name="Chamberlin H.M."/>
            <person name="Gupta B.P."/>
            <person name="Miller R.D."/>
            <person name="Baird S.E."/>
            <person name="Haag E.S."/>
        </authorList>
    </citation>
    <scope>NUCLEOTIDE SEQUENCE [LARGE SCALE GENOMIC DNA]</scope>
    <source>
        <strain evidence="15 16">AF16</strain>
    </source>
</reference>
<evidence type="ECO:0000256" key="8">
    <source>
        <dbReference type="PIRSR" id="PIRSR634016-3"/>
    </source>
</evidence>
<dbReference type="Pfam" id="PF01433">
    <property type="entry name" value="Peptidase_M1"/>
    <property type="match status" value="1"/>
</dbReference>
<dbReference type="InterPro" id="IPR027268">
    <property type="entry name" value="Peptidase_M4/M1_CTD_sf"/>
</dbReference>
<feature type="compositionally biased region" description="Acidic residues" evidence="10">
    <location>
        <begin position="234"/>
        <end position="244"/>
    </location>
</feature>